<name>A0A4R6SUR5_9SPHI</name>
<dbReference type="PROSITE" id="PS51257">
    <property type="entry name" value="PROKAR_LIPOPROTEIN"/>
    <property type="match status" value="1"/>
</dbReference>
<proteinExistence type="predicted"/>
<evidence type="ECO:0000313" key="3">
    <source>
        <dbReference type="Proteomes" id="UP000295620"/>
    </source>
</evidence>
<dbReference type="InterPro" id="IPR036034">
    <property type="entry name" value="PDZ_sf"/>
</dbReference>
<dbReference type="GO" id="GO:0030288">
    <property type="term" value="C:outer membrane-bounded periplasmic space"/>
    <property type="evidence" value="ECO:0007669"/>
    <property type="project" value="TreeGrafter"/>
</dbReference>
<reference evidence="2 3" key="1">
    <citation type="submission" date="2019-03" db="EMBL/GenBank/DDBJ databases">
        <title>Genomic Encyclopedia of Archaeal and Bacterial Type Strains, Phase II (KMG-II): from individual species to whole genera.</title>
        <authorList>
            <person name="Goeker M."/>
        </authorList>
    </citation>
    <scope>NUCLEOTIDE SEQUENCE [LARGE SCALE GENOMIC DNA]</scope>
    <source>
        <strain evidence="2 3">DSM 19035</strain>
    </source>
</reference>
<keyword evidence="3" id="KW-1185">Reference proteome</keyword>
<dbReference type="OrthoDB" id="7168509at2"/>
<feature type="domain" description="Tail specific protease" evidence="1">
    <location>
        <begin position="259"/>
        <end position="467"/>
    </location>
</feature>
<comment type="caution">
    <text evidence="2">The sequence shown here is derived from an EMBL/GenBank/DDBJ whole genome shotgun (WGS) entry which is preliminary data.</text>
</comment>
<dbReference type="Gene3D" id="3.90.226.10">
    <property type="entry name" value="2-enoyl-CoA Hydratase, Chain A, domain 1"/>
    <property type="match status" value="1"/>
</dbReference>
<organism evidence="2 3">
    <name type="scientific">Pedobacter metabolipauper</name>
    <dbReference type="NCBI Taxonomy" id="425513"/>
    <lineage>
        <taxon>Bacteria</taxon>
        <taxon>Pseudomonadati</taxon>
        <taxon>Bacteroidota</taxon>
        <taxon>Sphingobacteriia</taxon>
        <taxon>Sphingobacteriales</taxon>
        <taxon>Sphingobacteriaceae</taxon>
        <taxon>Pedobacter</taxon>
    </lineage>
</organism>
<dbReference type="SUPFAM" id="SSF52096">
    <property type="entry name" value="ClpP/crotonase"/>
    <property type="match status" value="1"/>
</dbReference>
<accession>A0A4R6SUR5</accession>
<sequence>MRYDFKHYALYAALVIPLTFSACKKNKTAPVTPPVTNNSNTKQTATTDRTELTNDSLFLYAKEIYFWNESLPSYDDFEPRKYKTLSTPFENYKSNLFNIVKVSGSADYVSSSTSSRYSYIQDITLRNPDAIAALPGEQASVDLEGNGNDVGIYAISPVTKDNVTYKLYILAVSQNSPAGNAGLTRGAYITRINGVSIGSVANFNTERNTINSTIYGDPATLALEGYKIDGTTFSITLNKTSYKSSPVYKTNVLTAGTKKIGYLSYGRFSNTENSVAALNAVFADFVTKGVTDLVIDLRYNGGGYVSTAEHLINLIAPSSATGTMYVEHFNNTLKNRKLSDATILSNQPLLDANDKVRYGSDGKMLTFANVDYSVSGNTALFSKKGGLSSIQNVVFIVSGGTASASELVINSLKPKMNVKLVGKTTYGKPIGFFPIRLENRYDVYMSLFETKNSMGEGGYYTGIVPDVDGLIDYGDYDFGNPSDGYLAKALDLLAPGVTAIGSLNRVMSVSDSKGSTTPGKLLAEFENDKEFVGMIEDRYKIKK</sequence>
<dbReference type="GO" id="GO:0008236">
    <property type="term" value="F:serine-type peptidase activity"/>
    <property type="evidence" value="ECO:0007669"/>
    <property type="project" value="InterPro"/>
</dbReference>
<dbReference type="GO" id="GO:0004175">
    <property type="term" value="F:endopeptidase activity"/>
    <property type="evidence" value="ECO:0007669"/>
    <property type="project" value="TreeGrafter"/>
</dbReference>
<evidence type="ECO:0000259" key="1">
    <source>
        <dbReference type="Pfam" id="PF03572"/>
    </source>
</evidence>
<gene>
    <name evidence="2" type="ORF">ATK78_2665</name>
</gene>
<dbReference type="CDD" id="cd07561">
    <property type="entry name" value="Peptidase_S41_CPP_like"/>
    <property type="match status" value="1"/>
</dbReference>
<dbReference type="InterPro" id="IPR005151">
    <property type="entry name" value="Tail-specific_protease"/>
</dbReference>
<dbReference type="Gene3D" id="3.30.750.170">
    <property type="match status" value="1"/>
</dbReference>
<dbReference type="PANTHER" id="PTHR32060">
    <property type="entry name" value="TAIL-SPECIFIC PROTEASE"/>
    <property type="match status" value="1"/>
</dbReference>
<dbReference type="AlphaFoldDB" id="A0A4R6SUR5"/>
<dbReference type="SUPFAM" id="SSF50156">
    <property type="entry name" value="PDZ domain-like"/>
    <property type="match status" value="1"/>
</dbReference>
<dbReference type="InterPro" id="IPR029045">
    <property type="entry name" value="ClpP/crotonase-like_dom_sf"/>
</dbReference>
<dbReference type="Proteomes" id="UP000295620">
    <property type="component" value="Unassembled WGS sequence"/>
</dbReference>
<dbReference type="RefSeq" id="WP_133576561.1">
    <property type="nucleotide sequence ID" value="NZ_SNYC01000005.1"/>
</dbReference>
<protein>
    <submittedName>
        <fullName evidence="2">Peptidase S41-like protein</fullName>
    </submittedName>
</protein>
<dbReference type="Gene3D" id="2.30.42.10">
    <property type="match status" value="1"/>
</dbReference>
<dbReference type="GO" id="GO:0006508">
    <property type="term" value="P:proteolysis"/>
    <property type="evidence" value="ECO:0007669"/>
    <property type="project" value="InterPro"/>
</dbReference>
<dbReference type="EMBL" id="SNYC01000005">
    <property type="protein sequence ID" value="TDQ08161.1"/>
    <property type="molecule type" value="Genomic_DNA"/>
</dbReference>
<dbReference type="PANTHER" id="PTHR32060:SF30">
    <property type="entry name" value="CARBOXY-TERMINAL PROCESSING PROTEASE CTPA"/>
    <property type="match status" value="1"/>
</dbReference>
<dbReference type="GO" id="GO:0007165">
    <property type="term" value="P:signal transduction"/>
    <property type="evidence" value="ECO:0007669"/>
    <property type="project" value="TreeGrafter"/>
</dbReference>
<dbReference type="Pfam" id="PF03572">
    <property type="entry name" value="Peptidase_S41"/>
    <property type="match status" value="1"/>
</dbReference>
<evidence type="ECO:0000313" key="2">
    <source>
        <dbReference type="EMBL" id="TDQ08161.1"/>
    </source>
</evidence>